<dbReference type="Gene3D" id="3.30.70.370">
    <property type="match status" value="1"/>
</dbReference>
<dbReference type="InterPro" id="IPR012337">
    <property type="entry name" value="RNaseH-like_sf"/>
</dbReference>
<accession>A0A6H0X6L9</accession>
<dbReference type="GO" id="GO:0003887">
    <property type="term" value="F:DNA-directed DNA polymerase activity"/>
    <property type="evidence" value="ECO:0007669"/>
    <property type="project" value="InterPro"/>
</dbReference>
<evidence type="ECO:0000313" key="5">
    <source>
        <dbReference type="Proteomes" id="UP000503286"/>
    </source>
</evidence>
<reference evidence="4" key="1">
    <citation type="submission" date="2020-03" db="EMBL/GenBank/DDBJ databases">
        <title>Complete genome sequence of Aeromonas phage PS.</title>
        <authorList>
            <person name="Tagunde S.N."/>
            <person name="Newase S.K."/>
            <person name="Nagar V."/>
            <person name="Kapadnis B.P."/>
            <person name="Pandit S.V."/>
        </authorList>
    </citation>
    <scope>NUCLEOTIDE SEQUENCE</scope>
</reference>
<evidence type="ECO:0000256" key="2">
    <source>
        <dbReference type="ARBA" id="ARBA00023109"/>
    </source>
</evidence>
<keyword evidence="5" id="KW-1185">Reference proteome</keyword>
<dbReference type="SUPFAM" id="SSF56672">
    <property type="entry name" value="DNA/RNA polymerases"/>
    <property type="match status" value="1"/>
</dbReference>
<sequence>MSFLILDLETQCHEYYGNLASPFHPENYIVAPGWALDAGDVQHEYFTNRAEADSSDWFNRAISTATILVAHNATFEIQWLLHRHYDAFTGFLKRGGRVYCTQLAEYLLQHQTETYPSLEDTAQRYGGTKKVDEVKLLWEQGALTSQIDKDLLIRYLAGPEGDIENTRKVCFGQWPKLEQQGMLQMFWERMDALVFNAFCVFNGLHVDRTIADKNHKEQLAEAEAIRQKIQELFPADMPAELREEFNFGSDYHMSAFLFGGPIKYPVRVSYDPIKYEKDDFYLFGEKYVPVSELEGTTDDAAEELIKHYGNIDRYKAGKNKGQPKVHRMDTTVEKLKWGEAIYEFKGLLDFSALPSHVSEQYLGKRAEFRGKRTLCDDVTPVYSTGKDSLDLLATFTEVAKPLRDLAQLDKDNTYYLVTTYNKDGSIKKQTGMLQFVDDKDIIHHSLNGVSTITGRLSSTKPNLQNIPRDGTSKVKQMFTSRFGAYGCIVEVDYTALEVVTLAAISNDQNLLQKLLDGTDMHCYRLAGKSGKWQGLTYEELVAINNDKTHPRHHEVHEARTNIKPRAFAAQYGASAMGISFSTGCSLEEAEEFLANEEALFPQSFLYSKTVVRDAVESTGVLLYEQSDSGAWVGYKRGHFQAVGGTCYSFRQYSTWREGQEVLDYKDTQLANYFAQGEGSFIVQAACGRVIRWLLENNFFGGCVLPINTVHDAIYLDCINAEWAKYAGKMVEQIMTSTPKDMCRTMPAYTEWRYDSTPFPAVAEYGPSMYDKEKC</sequence>
<dbReference type="Gene3D" id="1.10.150.20">
    <property type="entry name" value="5' to 3' exonuclease, C-terminal subdomain"/>
    <property type="match status" value="1"/>
</dbReference>
<dbReference type="GO" id="GO:0006302">
    <property type="term" value="P:double-strand break repair"/>
    <property type="evidence" value="ECO:0007669"/>
    <property type="project" value="TreeGrafter"/>
</dbReference>
<dbReference type="SUPFAM" id="SSF53098">
    <property type="entry name" value="Ribonuclease H-like"/>
    <property type="match status" value="1"/>
</dbReference>
<feature type="domain" description="DNA-directed DNA polymerase family A palm" evidence="3">
    <location>
        <begin position="471"/>
        <end position="721"/>
    </location>
</feature>
<dbReference type="Pfam" id="PF00476">
    <property type="entry name" value="DNA_pol_A"/>
    <property type="match status" value="1"/>
</dbReference>
<dbReference type="InterPro" id="IPR036397">
    <property type="entry name" value="RNaseH_sf"/>
</dbReference>
<dbReference type="InterPro" id="IPR043502">
    <property type="entry name" value="DNA/RNA_pol_sf"/>
</dbReference>
<dbReference type="InterPro" id="IPR001098">
    <property type="entry name" value="DNA-dir_DNA_pol_A_palm_dom"/>
</dbReference>
<name>A0A6H0X6L9_9CAUD</name>
<keyword evidence="1" id="KW-0235">DNA replication</keyword>
<organism evidence="4 5">
    <name type="scientific">Aeromonas phage PS</name>
    <dbReference type="NCBI Taxonomy" id="2723762"/>
    <lineage>
        <taxon>Viruses</taxon>
        <taxon>Duplodnaviria</taxon>
        <taxon>Heunggongvirae</taxon>
        <taxon>Uroviricota</taxon>
        <taxon>Caudoviricetes</taxon>
        <taxon>Autographivirales</taxon>
        <taxon>Autoscriptoviridae</taxon>
        <taxon>Savitribaivirus</taxon>
        <taxon>Savitribaivirus PS</taxon>
    </lineage>
</organism>
<dbReference type="GO" id="GO:0006261">
    <property type="term" value="P:DNA-templated DNA replication"/>
    <property type="evidence" value="ECO:0007669"/>
    <property type="project" value="InterPro"/>
</dbReference>
<dbReference type="InterPro" id="IPR002298">
    <property type="entry name" value="DNA_polymerase_A"/>
</dbReference>
<dbReference type="PANTHER" id="PTHR10133">
    <property type="entry name" value="DNA POLYMERASE I"/>
    <property type="match status" value="1"/>
</dbReference>
<dbReference type="PANTHER" id="PTHR10133:SF27">
    <property type="entry name" value="DNA POLYMERASE NU"/>
    <property type="match status" value="1"/>
</dbReference>
<evidence type="ECO:0000259" key="3">
    <source>
        <dbReference type="SMART" id="SM00482"/>
    </source>
</evidence>
<dbReference type="GO" id="GO:0003677">
    <property type="term" value="F:DNA binding"/>
    <property type="evidence" value="ECO:0007669"/>
    <property type="project" value="InterPro"/>
</dbReference>
<dbReference type="EMBL" id="MT259468">
    <property type="protein sequence ID" value="QIW89945.1"/>
    <property type="molecule type" value="Genomic_DNA"/>
</dbReference>
<evidence type="ECO:0000256" key="1">
    <source>
        <dbReference type="ARBA" id="ARBA00022705"/>
    </source>
</evidence>
<keyword evidence="2" id="KW-1194">Viral DNA replication</keyword>
<dbReference type="Gene3D" id="3.30.420.10">
    <property type="entry name" value="Ribonuclease H-like superfamily/Ribonuclease H"/>
    <property type="match status" value="1"/>
</dbReference>
<protein>
    <submittedName>
        <fullName evidence="4">DNA polymerase</fullName>
    </submittedName>
</protein>
<dbReference type="SMART" id="SM00482">
    <property type="entry name" value="POLAc"/>
    <property type="match status" value="1"/>
</dbReference>
<dbReference type="Proteomes" id="UP000503286">
    <property type="component" value="Segment"/>
</dbReference>
<proteinExistence type="predicted"/>
<evidence type="ECO:0000313" key="4">
    <source>
        <dbReference type="EMBL" id="QIW89945.1"/>
    </source>
</evidence>
<dbReference type="GO" id="GO:0039693">
    <property type="term" value="P:viral DNA genome replication"/>
    <property type="evidence" value="ECO:0007669"/>
    <property type="project" value="UniProtKB-KW"/>
</dbReference>
<dbReference type="PRINTS" id="PR00868">
    <property type="entry name" value="DNAPOLI"/>
</dbReference>